<organism evidence="2 3">
    <name type="scientific">Pseudoalteromonas translucida (strain TAC 125)</name>
    <dbReference type="NCBI Taxonomy" id="326442"/>
    <lineage>
        <taxon>Bacteria</taxon>
        <taxon>Pseudomonadati</taxon>
        <taxon>Pseudomonadota</taxon>
        <taxon>Gammaproteobacteria</taxon>
        <taxon>Alteromonadales</taxon>
        <taxon>Pseudoalteromonadaceae</taxon>
        <taxon>Pseudoalteromonas</taxon>
    </lineage>
</organism>
<proteinExistence type="predicted"/>
<sequence length="38" mass="4569">MKLNEIFTVFVGNLYVCCGALYEMSGQFIRFRRTLYRE</sequence>
<gene>
    <name evidence="2" type="ordered locus">PSHAa2106</name>
</gene>
<keyword evidence="3" id="KW-1185">Reference proteome</keyword>
<dbReference type="AlphaFoldDB" id="Q3IEM1"/>
<reference evidence="2 3" key="1">
    <citation type="journal article" date="2005" name="Genome Res.">
        <title>Coping with cold: the genome of the versatile marine Antarctica bacterium Pseudoalteromonas haloplanktis TAC125.</title>
        <authorList>
            <person name="Medigue C."/>
            <person name="Krin E."/>
            <person name="Pascal G."/>
            <person name="Barbe V."/>
            <person name="Bernsel A."/>
            <person name="Bertin P."/>
            <person name="Cheung F."/>
            <person name="Cruveiller S."/>
            <person name="Damico S."/>
            <person name="Duilio A."/>
            <person name="Fang G."/>
            <person name="Feller G."/>
            <person name="Mangenot S."/>
            <person name="Marino G."/>
            <person name="Nilsson J."/>
            <person name="Parilli E."/>
            <person name="Rocha E."/>
            <person name="Rouy Z."/>
            <person name="Sekowska A."/>
            <person name="Tutino M.L."/>
            <person name="Vallenet D."/>
            <person name="von Heijne G."/>
            <person name="Danchin A."/>
        </authorList>
    </citation>
    <scope>NUCLEOTIDE SEQUENCE [LARGE SCALE GENOMIC DNA]</scope>
    <source>
        <strain evidence="3">TAC 125</strain>
    </source>
</reference>
<keyword evidence="1" id="KW-0472">Membrane</keyword>
<evidence type="ECO:0000313" key="2">
    <source>
        <dbReference type="EMBL" id="CAI87162.1"/>
    </source>
</evidence>
<dbReference type="Proteomes" id="UP000006843">
    <property type="component" value="Chromosome I"/>
</dbReference>
<feature type="transmembrane region" description="Helical" evidence="1">
    <location>
        <begin position="6"/>
        <end position="24"/>
    </location>
</feature>
<dbReference type="EMBL" id="CR954246">
    <property type="protein sequence ID" value="CAI87162.1"/>
    <property type="molecule type" value="Genomic_DNA"/>
</dbReference>
<dbReference type="HOGENOM" id="CLU_3331754_0_0_6"/>
<keyword evidence="1" id="KW-1133">Transmembrane helix</keyword>
<accession>Q3IEM1</accession>
<name>Q3IEM1_PSET1</name>
<evidence type="ECO:0000313" key="3">
    <source>
        <dbReference type="Proteomes" id="UP000006843"/>
    </source>
</evidence>
<evidence type="ECO:0000256" key="1">
    <source>
        <dbReference type="SAM" id="Phobius"/>
    </source>
</evidence>
<dbReference type="KEGG" id="pha:PSHAa2106"/>
<protein>
    <submittedName>
        <fullName evidence="2">Orphan protein</fullName>
    </submittedName>
</protein>
<keyword evidence="1" id="KW-0812">Transmembrane</keyword>